<accession>A0AAN9RHZ3</accession>
<feature type="transmembrane region" description="Helical" evidence="1">
    <location>
        <begin position="120"/>
        <end position="141"/>
    </location>
</feature>
<keyword evidence="1" id="KW-0472">Membrane</keyword>
<feature type="transmembrane region" description="Helical" evidence="1">
    <location>
        <begin position="184"/>
        <end position="201"/>
    </location>
</feature>
<evidence type="ECO:0000256" key="1">
    <source>
        <dbReference type="SAM" id="Phobius"/>
    </source>
</evidence>
<reference evidence="2 3" key="1">
    <citation type="submission" date="2024-01" db="EMBL/GenBank/DDBJ databases">
        <title>The genomes of 5 underutilized Papilionoideae crops provide insights into root nodulation and disease resistanc.</title>
        <authorList>
            <person name="Jiang F."/>
        </authorList>
    </citation>
    <scope>NUCLEOTIDE SEQUENCE [LARGE SCALE GENOMIC DNA]</scope>
    <source>
        <strain evidence="2">JINMINGXINNONG_FW02</strain>
        <tissue evidence="2">Leaves</tissue>
    </source>
</reference>
<dbReference type="PANTHER" id="PTHR36000">
    <property type="entry name" value="DEFECTIVE 1273 PROTEIN, PUTATIVE-RELATED"/>
    <property type="match status" value="1"/>
</dbReference>
<comment type="caution">
    <text evidence="2">The sequence shown here is derived from an EMBL/GenBank/DDBJ whole genome shotgun (WGS) entry which is preliminary data.</text>
</comment>
<keyword evidence="1" id="KW-1133">Transmembrane helix</keyword>
<dbReference type="PANTHER" id="PTHR36000:SF3">
    <property type="entry name" value="EMBRYO DEFECTIVE 1273"/>
    <property type="match status" value="1"/>
</dbReference>
<keyword evidence="3" id="KW-1185">Reference proteome</keyword>
<proteinExistence type="predicted"/>
<evidence type="ECO:0000313" key="3">
    <source>
        <dbReference type="Proteomes" id="UP001374584"/>
    </source>
</evidence>
<dbReference type="AlphaFoldDB" id="A0AAN9RHZ3"/>
<name>A0AAN9RHZ3_PHACN</name>
<dbReference type="EMBL" id="JAYMYR010000002">
    <property type="protein sequence ID" value="KAK7377015.1"/>
    <property type="molecule type" value="Genomic_DNA"/>
</dbReference>
<organism evidence="2 3">
    <name type="scientific">Phaseolus coccineus</name>
    <name type="common">Scarlet runner bean</name>
    <name type="synonym">Phaseolus multiflorus</name>
    <dbReference type="NCBI Taxonomy" id="3886"/>
    <lineage>
        <taxon>Eukaryota</taxon>
        <taxon>Viridiplantae</taxon>
        <taxon>Streptophyta</taxon>
        <taxon>Embryophyta</taxon>
        <taxon>Tracheophyta</taxon>
        <taxon>Spermatophyta</taxon>
        <taxon>Magnoliopsida</taxon>
        <taxon>eudicotyledons</taxon>
        <taxon>Gunneridae</taxon>
        <taxon>Pentapetalae</taxon>
        <taxon>rosids</taxon>
        <taxon>fabids</taxon>
        <taxon>Fabales</taxon>
        <taxon>Fabaceae</taxon>
        <taxon>Papilionoideae</taxon>
        <taxon>50 kb inversion clade</taxon>
        <taxon>NPAAA clade</taxon>
        <taxon>indigoferoid/millettioid clade</taxon>
        <taxon>Phaseoleae</taxon>
        <taxon>Phaseolus</taxon>
    </lineage>
</organism>
<sequence length="245" mass="28691">MNYCIAGDWIGLQLKQRSMAILPSLAVPSTPMFRLKLFQCQPCQFHRCSEIYLPRLRSYTRTRSFKVSMADHNEPNEVKMKIGIMREKLKETMPVMVQEFPWKKAEHILLERLLNLAQEAVKWSLVLFLIFSFVSDVVYTLSINRELIIPVGLFAGCLVADFVKEISQELFHRSEEKVLKWHLLGMYFIFVFVKIMSSWFATIPRVFLLHVANGGLMQVLWHWRNLIEDAKNQQETSNFSNLETS</sequence>
<evidence type="ECO:0000313" key="2">
    <source>
        <dbReference type="EMBL" id="KAK7377015.1"/>
    </source>
</evidence>
<keyword evidence="1" id="KW-0812">Transmembrane</keyword>
<protein>
    <submittedName>
        <fullName evidence="2">Uncharacterized protein</fullName>
    </submittedName>
</protein>
<gene>
    <name evidence="2" type="ORF">VNO80_02435</name>
</gene>
<dbReference type="Proteomes" id="UP001374584">
    <property type="component" value="Unassembled WGS sequence"/>
</dbReference>